<comment type="catalytic activity">
    <reaction evidence="6">
        <text>D-mannitol 1-phosphate + NAD(+) = beta-D-fructose 6-phosphate + NADH + H(+)</text>
        <dbReference type="Rhea" id="RHEA:19661"/>
        <dbReference type="ChEBI" id="CHEBI:15378"/>
        <dbReference type="ChEBI" id="CHEBI:57540"/>
        <dbReference type="ChEBI" id="CHEBI:57634"/>
        <dbReference type="ChEBI" id="CHEBI:57945"/>
        <dbReference type="ChEBI" id="CHEBI:61381"/>
        <dbReference type="EC" id="1.1.1.17"/>
    </reaction>
</comment>
<organism evidence="9 10">
    <name type="scientific">Phytomonospora endophytica</name>
    <dbReference type="NCBI Taxonomy" id="714109"/>
    <lineage>
        <taxon>Bacteria</taxon>
        <taxon>Bacillati</taxon>
        <taxon>Actinomycetota</taxon>
        <taxon>Actinomycetes</taxon>
        <taxon>Micromonosporales</taxon>
        <taxon>Micromonosporaceae</taxon>
        <taxon>Phytomonospora</taxon>
    </lineage>
</organism>
<evidence type="ECO:0000259" key="8">
    <source>
        <dbReference type="Pfam" id="PF08125"/>
    </source>
</evidence>
<dbReference type="PRINTS" id="PR00084">
    <property type="entry name" value="MTLDHDRGNASE"/>
</dbReference>
<dbReference type="Proteomes" id="UP000548476">
    <property type="component" value="Unassembled WGS sequence"/>
</dbReference>
<evidence type="ECO:0000256" key="5">
    <source>
        <dbReference type="ARBA" id="ARBA00023027"/>
    </source>
</evidence>
<comment type="caution">
    <text evidence="9">The sequence shown here is derived from an EMBL/GenBank/DDBJ whole genome shotgun (WGS) entry which is preliminary data.</text>
</comment>
<keyword evidence="4 9" id="KW-0560">Oxidoreductase</keyword>
<evidence type="ECO:0000256" key="6">
    <source>
        <dbReference type="ARBA" id="ARBA00048615"/>
    </source>
</evidence>
<dbReference type="InterPro" id="IPR050988">
    <property type="entry name" value="Mannitol_DH/Oxidoreductase"/>
</dbReference>
<dbReference type="Pfam" id="PF08125">
    <property type="entry name" value="Mannitol_dh_C"/>
    <property type="match status" value="1"/>
</dbReference>
<dbReference type="InterPro" id="IPR013118">
    <property type="entry name" value="Mannitol_DH_C"/>
</dbReference>
<dbReference type="SUPFAM" id="SSF48179">
    <property type="entry name" value="6-phosphogluconate dehydrogenase C-terminal domain-like"/>
    <property type="match status" value="1"/>
</dbReference>
<gene>
    <name evidence="9" type="ORF">HNR73_002203</name>
</gene>
<dbReference type="InterPro" id="IPR008927">
    <property type="entry name" value="6-PGluconate_DH-like_C_sf"/>
</dbReference>
<keyword evidence="5" id="KW-0520">NAD</keyword>
<dbReference type="Gene3D" id="1.10.1040.10">
    <property type="entry name" value="N-(1-d-carboxylethyl)-l-norvaline Dehydrogenase, domain 2"/>
    <property type="match status" value="1"/>
</dbReference>
<dbReference type="Gene3D" id="3.40.50.720">
    <property type="entry name" value="NAD(P)-binding Rossmann-like Domain"/>
    <property type="match status" value="1"/>
</dbReference>
<dbReference type="PROSITE" id="PS00974">
    <property type="entry name" value="MANNITOL_DHGENASE"/>
    <property type="match status" value="1"/>
</dbReference>
<dbReference type="PANTHER" id="PTHR43362:SF1">
    <property type="entry name" value="MANNITOL DEHYDROGENASE 2-RELATED"/>
    <property type="match status" value="1"/>
</dbReference>
<evidence type="ECO:0000313" key="9">
    <source>
        <dbReference type="EMBL" id="MBB6034353.1"/>
    </source>
</evidence>
<sequence>MAVNRLGLAALARIPAEARPRVTPGDAGTGIVHIGLGAFYRAHQAVYTEAAMAAAGGDWGTVAVAPRSRPVADAVNAQDGLFTVTELSADGERTRVVGSVNAARHLPDDPDGIVALLADPAVGIVTLTVTEKAYGDQAAIPGLLARGLTARARTGAPLAVVSCDNLPGNGGRLRAAVLRRLALSDAADQVLDWIDGHVAFPATAVDRIVPASTEATYRRVADTLGVTDGAAVDAEPYAQWVLQDRFPAGRPAWELAGAVLTDDVTPWEDLKLRTLNGVHSTLAYLGALAGCDTIAETLSLPGMEATMRRLIAEDVAPGLTPPPGVSAVDYGEEVLARFANPGIAHRTIQIAMDGSQKLPQRILRTITERRATGGRPVWAALSVAAWIRYTAGTSDTGEPLVLDDPLAGAITDALASANGSTAAAVEAVFGLREIFPAALAEDSEVRELVADWLGRLARHGAADVVRGSA</sequence>
<dbReference type="GO" id="GO:0008926">
    <property type="term" value="F:mannitol-1-phosphate 5-dehydrogenase activity"/>
    <property type="evidence" value="ECO:0007669"/>
    <property type="project" value="UniProtKB-EC"/>
</dbReference>
<dbReference type="PANTHER" id="PTHR43362">
    <property type="entry name" value="MANNITOL DEHYDROGENASE DSF1-RELATED"/>
    <property type="match status" value="1"/>
</dbReference>
<evidence type="ECO:0000256" key="2">
    <source>
        <dbReference type="ARBA" id="ARBA00012939"/>
    </source>
</evidence>
<dbReference type="Pfam" id="PF01232">
    <property type="entry name" value="Mannitol_dh"/>
    <property type="match status" value="1"/>
</dbReference>
<feature type="domain" description="Mannitol dehydrogenase C-terminal" evidence="8">
    <location>
        <begin position="263"/>
        <end position="450"/>
    </location>
</feature>
<dbReference type="RefSeq" id="WP_184787214.1">
    <property type="nucleotide sequence ID" value="NZ_BONT01000045.1"/>
</dbReference>
<dbReference type="SUPFAM" id="SSF51735">
    <property type="entry name" value="NAD(P)-binding Rossmann-fold domains"/>
    <property type="match status" value="1"/>
</dbReference>
<proteinExistence type="inferred from homology"/>
<evidence type="ECO:0000256" key="4">
    <source>
        <dbReference type="ARBA" id="ARBA00023002"/>
    </source>
</evidence>
<dbReference type="AlphaFoldDB" id="A0A841FH90"/>
<dbReference type="InterPro" id="IPR023027">
    <property type="entry name" value="Mannitol_DH_CS"/>
</dbReference>
<dbReference type="InterPro" id="IPR000669">
    <property type="entry name" value="Mannitol_DH"/>
</dbReference>
<reference evidence="9 10" key="1">
    <citation type="submission" date="2020-08" db="EMBL/GenBank/DDBJ databases">
        <title>Genomic Encyclopedia of Type Strains, Phase IV (KMG-IV): sequencing the most valuable type-strain genomes for metagenomic binning, comparative biology and taxonomic classification.</title>
        <authorList>
            <person name="Goeker M."/>
        </authorList>
    </citation>
    <scope>NUCLEOTIDE SEQUENCE [LARGE SCALE GENOMIC DNA]</scope>
    <source>
        <strain evidence="9 10">YIM 65646</strain>
    </source>
</reference>
<name>A0A841FH90_9ACTN</name>
<dbReference type="EC" id="1.1.1.17" evidence="2"/>
<dbReference type="GO" id="GO:0019594">
    <property type="term" value="P:mannitol metabolic process"/>
    <property type="evidence" value="ECO:0007669"/>
    <property type="project" value="InterPro"/>
</dbReference>
<feature type="domain" description="Mannitol dehydrogenase N-terminal" evidence="7">
    <location>
        <begin position="30"/>
        <end position="254"/>
    </location>
</feature>
<evidence type="ECO:0000256" key="1">
    <source>
        <dbReference type="ARBA" id="ARBA00006541"/>
    </source>
</evidence>
<evidence type="ECO:0000313" key="10">
    <source>
        <dbReference type="Proteomes" id="UP000548476"/>
    </source>
</evidence>
<evidence type="ECO:0000256" key="3">
    <source>
        <dbReference type="ARBA" id="ARBA00016219"/>
    </source>
</evidence>
<evidence type="ECO:0000259" key="7">
    <source>
        <dbReference type="Pfam" id="PF01232"/>
    </source>
</evidence>
<dbReference type="EMBL" id="JACHGT010000004">
    <property type="protein sequence ID" value="MBB6034353.1"/>
    <property type="molecule type" value="Genomic_DNA"/>
</dbReference>
<dbReference type="InterPro" id="IPR036291">
    <property type="entry name" value="NAD(P)-bd_dom_sf"/>
</dbReference>
<dbReference type="InterPro" id="IPR013328">
    <property type="entry name" value="6PGD_dom2"/>
</dbReference>
<keyword evidence="10" id="KW-1185">Reference proteome</keyword>
<protein>
    <recommendedName>
        <fullName evidence="3">Mannitol-1-phosphate 5-dehydrogenase</fullName>
        <ecNumber evidence="2">1.1.1.17</ecNumber>
    </recommendedName>
</protein>
<dbReference type="InterPro" id="IPR013131">
    <property type="entry name" value="Mannitol_DH_N"/>
</dbReference>
<comment type="similarity">
    <text evidence="1">Belongs to the mannitol dehydrogenase family.</text>
</comment>
<accession>A0A841FH90</accession>